<keyword evidence="2" id="KW-1185">Reference proteome</keyword>
<protein>
    <submittedName>
        <fullName evidence="1">Uncharacterized protein</fullName>
    </submittedName>
</protein>
<evidence type="ECO:0000313" key="1">
    <source>
        <dbReference type="EMBL" id="KAI8568839.1"/>
    </source>
</evidence>
<dbReference type="Proteomes" id="UP001062846">
    <property type="component" value="Chromosome 2"/>
</dbReference>
<organism evidence="1 2">
    <name type="scientific">Rhododendron molle</name>
    <name type="common">Chinese azalea</name>
    <name type="synonym">Azalea mollis</name>
    <dbReference type="NCBI Taxonomy" id="49168"/>
    <lineage>
        <taxon>Eukaryota</taxon>
        <taxon>Viridiplantae</taxon>
        <taxon>Streptophyta</taxon>
        <taxon>Embryophyta</taxon>
        <taxon>Tracheophyta</taxon>
        <taxon>Spermatophyta</taxon>
        <taxon>Magnoliopsida</taxon>
        <taxon>eudicotyledons</taxon>
        <taxon>Gunneridae</taxon>
        <taxon>Pentapetalae</taxon>
        <taxon>asterids</taxon>
        <taxon>Ericales</taxon>
        <taxon>Ericaceae</taxon>
        <taxon>Ericoideae</taxon>
        <taxon>Rhodoreae</taxon>
        <taxon>Rhododendron</taxon>
    </lineage>
</organism>
<proteinExistence type="predicted"/>
<dbReference type="EMBL" id="CM046389">
    <property type="protein sequence ID" value="KAI8568839.1"/>
    <property type="molecule type" value="Genomic_DNA"/>
</dbReference>
<sequence>MFLSLQMRYTAAGNGNFIILHLKLSHFGQTNPANQQESQRIDACDFPSLCNMKDRFQPGSVTSTQFTKEKSSLIDPLNMSIFAFRRMIVAPGFIKSTGR</sequence>
<evidence type="ECO:0000313" key="2">
    <source>
        <dbReference type="Proteomes" id="UP001062846"/>
    </source>
</evidence>
<accession>A0ACC0PUV3</accession>
<reference evidence="1" key="1">
    <citation type="submission" date="2022-02" db="EMBL/GenBank/DDBJ databases">
        <title>Plant Genome Project.</title>
        <authorList>
            <person name="Zhang R.-G."/>
        </authorList>
    </citation>
    <scope>NUCLEOTIDE SEQUENCE</scope>
    <source>
        <strain evidence="1">AT1</strain>
    </source>
</reference>
<comment type="caution">
    <text evidence="1">The sequence shown here is derived from an EMBL/GenBank/DDBJ whole genome shotgun (WGS) entry which is preliminary data.</text>
</comment>
<name>A0ACC0PUV3_RHOML</name>
<gene>
    <name evidence="1" type="ORF">RHMOL_Rhmol02G0231400</name>
</gene>